<dbReference type="CDD" id="cd16382">
    <property type="entry name" value="XisI-like"/>
    <property type="match status" value="1"/>
</dbReference>
<dbReference type="EMBL" id="CP002691">
    <property type="protein sequence ID" value="AEE54252.1"/>
    <property type="molecule type" value="Genomic_DNA"/>
</dbReference>
<dbReference type="InterPro" id="IPR014968">
    <property type="entry name" value="XisI"/>
</dbReference>
<gene>
    <name evidence="1" type="ordered locus">Halhy_6434</name>
</gene>
<dbReference type="Proteomes" id="UP000008461">
    <property type="component" value="Chromosome"/>
</dbReference>
<dbReference type="STRING" id="760192.Halhy_6434"/>
<evidence type="ECO:0000313" key="2">
    <source>
        <dbReference type="Proteomes" id="UP000008461"/>
    </source>
</evidence>
<dbReference type="OrthoDB" id="961570at2"/>
<dbReference type="Pfam" id="PF08869">
    <property type="entry name" value="XisI"/>
    <property type="match status" value="1"/>
</dbReference>
<name>F4KR65_HALH1</name>
<proteinExistence type="predicted"/>
<keyword evidence="2" id="KW-1185">Reference proteome</keyword>
<organism evidence="1 2">
    <name type="scientific">Haliscomenobacter hydrossis (strain ATCC 27775 / DSM 1100 / LMG 10767 / O)</name>
    <dbReference type="NCBI Taxonomy" id="760192"/>
    <lineage>
        <taxon>Bacteria</taxon>
        <taxon>Pseudomonadati</taxon>
        <taxon>Bacteroidota</taxon>
        <taxon>Saprospiria</taxon>
        <taxon>Saprospirales</taxon>
        <taxon>Haliscomenobacteraceae</taxon>
        <taxon>Haliscomenobacter</taxon>
    </lineage>
</organism>
<reference evidence="1 2" key="1">
    <citation type="journal article" date="2011" name="Stand. Genomic Sci.">
        <title>Complete genome sequence of Haliscomenobacter hydrossis type strain (O).</title>
        <authorList>
            <consortium name="US DOE Joint Genome Institute (JGI-PGF)"/>
            <person name="Daligault H."/>
            <person name="Lapidus A."/>
            <person name="Zeytun A."/>
            <person name="Nolan M."/>
            <person name="Lucas S."/>
            <person name="Del Rio T.G."/>
            <person name="Tice H."/>
            <person name="Cheng J.F."/>
            <person name="Tapia R."/>
            <person name="Han C."/>
            <person name="Goodwin L."/>
            <person name="Pitluck S."/>
            <person name="Liolios K."/>
            <person name="Pagani I."/>
            <person name="Ivanova N."/>
            <person name="Huntemann M."/>
            <person name="Mavromatis K."/>
            <person name="Mikhailova N."/>
            <person name="Pati A."/>
            <person name="Chen A."/>
            <person name="Palaniappan K."/>
            <person name="Land M."/>
            <person name="Hauser L."/>
            <person name="Brambilla E.M."/>
            <person name="Rohde M."/>
            <person name="Verbarg S."/>
            <person name="Goker M."/>
            <person name="Bristow J."/>
            <person name="Eisen J.A."/>
            <person name="Markowitz V."/>
            <person name="Hugenholtz P."/>
            <person name="Kyrpides N.C."/>
            <person name="Klenk H.P."/>
            <person name="Woyke T."/>
        </authorList>
    </citation>
    <scope>NUCLEOTIDE SEQUENCE [LARGE SCALE GENOMIC DNA]</scope>
    <source>
        <strain evidence="2">ATCC 27775 / DSM 1100 / LMG 10767 / O</strain>
    </source>
</reference>
<sequence length="115" mass="12802">MAVLTDVKHKKQIIRQLIDRLAKVDATESADATIKVADEPGGHYLLFNNTWKDGRRYYGCFLHIDVNPDGKIWIQHDGTDQNLAELLMEAGILKEEIVLGFQPPGVREVLGFGGG</sequence>
<dbReference type="InterPro" id="IPR035943">
    <property type="entry name" value="XisI-like_sf"/>
</dbReference>
<protein>
    <submittedName>
        <fullName evidence="1">XisI protein</fullName>
    </submittedName>
</protein>
<dbReference type="eggNOG" id="ENOG5031R20">
    <property type="taxonomic scope" value="Bacteria"/>
</dbReference>
<evidence type="ECO:0000313" key="1">
    <source>
        <dbReference type="EMBL" id="AEE54252.1"/>
    </source>
</evidence>
<dbReference type="SUPFAM" id="SSF143847">
    <property type="entry name" value="XisI-like"/>
    <property type="match status" value="1"/>
</dbReference>
<dbReference type="Gene3D" id="3.30.310.110">
    <property type="entry name" value="XisI-like"/>
    <property type="match status" value="1"/>
</dbReference>
<accession>F4KR65</accession>
<dbReference type="AlphaFoldDB" id="F4KR65"/>
<reference key="2">
    <citation type="submission" date="2011-04" db="EMBL/GenBank/DDBJ databases">
        <title>Complete sequence of chromosome of Haliscomenobacter hydrossis DSM 1100.</title>
        <authorList>
            <consortium name="US DOE Joint Genome Institute (JGI-PGF)"/>
            <person name="Lucas S."/>
            <person name="Han J."/>
            <person name="Lapidus A."/>
            <person name="Bruce D."/>
            <person name="Goodwin L."/>
            <person name="Pitluck S."/>
            <person name="Peters L."/>
            <person name="Kyrpides N."/>
            <person name="Mavromatis K."/>
            <person name="Ivanova N."/>
            <person name="Ovchinnikova G."/>
            <person name="Pagani I."/>
            <person name="Daligault H."/>
            <person name="Detter J.C."/>
            <person name="Han C."/>
            <person name="Land M."/>
            <person name="Hauser L."/>
            <person name="Markowitz V."/>
            <person name="Cheng J.-F."/>
            <person name="Hugenholtz P."/>
            <person name="Woyke T."/>
            <person name="Wu D."/>
            <person name="Verbarg S."/>
            <person name="Frueling A."/>
            <person name="Brambilla E."/>
            <person name="Klenk H.-P."/>
            <person name="Eisen J.A."/>
        </authorList>
    </citation>
    <scope>NUCLEOTIDE SEQUENCE</scope>
    <source>
        <strain>DSM 1100</strain>
    </source>
</reference>
<dbReference type="RefSeq" id="WP_013768771.1">
    <property type="nucleotide sequence ID" value="NC_015510.1"/>
</dbReference>
<dbReference type="HOGENOM" id="CLU_149829_1_0_10"/>
<dbReference type="KEGG" id="hhy:Halhy_6434"/>